<evidence type="ECO:0000313" key="3">
    <source>
        <dbReference type="EMBL" id="ABQ30083.1"/>
    </source>
</evidence>
<dbReference type="Pfam" id="PF00849">
    <property type="entry name" value="PseudoU_synth_2"/>
    <property type="match status" value="1"/>
</dbReference>
<dbReference type="GO" id="GO:0009982">
    <property type="term" value="F:pseudouridine synthase activity"/>
    <property type="evidence" value="ECO:0007669"/>
    <property type="project" value="InterPro"/>
</dbReference>
<feature type="domain" description="Pseudouridine synthase RsuA/RluA-like" evidence="2">
    <location>
        <begin position="12"/>
        <end position="159"/>
    </location>
</feature>
<proteinExistence type="inferred from homology"/>
<name>A5FWV1_ACICJ</name>
<dbReference type="GO" id="GO:0140098">
    <property type="term" value="F:catalytic activity, acting on RNA"/>
    <property type="evidence" value="ECO:0007669"/>
    <property type="project" value="UniProtKB-ARBA"/>
</dbReference>
<keyword evidence="4" id="KW-1185">Reference proteome</keyword>
<comment type="similarity">
    <text evidence="1">Belongs to the pseudouridine synthase RluA family.</text>
</comment>
<dbReference type="SUPFAM" id="SSF55120">
    <property type="entry name" value="Pseudouridine synthase"/>
    <property type="match status" value="1"/>
</dbReference>
<dbReference type="STRING" id="349163.Acry_0864"/>
<accession>A5FWV1</accession>
<dbReference type="EMBL" id="CP000697">
    <property type="protein sequence ID" value="ABQ30083.1"/>
    <property type="molecule type" value="Genomic_DNA"/>
</dbReference>
<sequence length="224" mass="23958">MIDPVILYHSTHLVVIDKPAGLPSHRGRGGGPSVEDWFPRWRRGADGPWLVHRLDADTAGCLAIARRKTTLVALQRAFAQRRVGKTYWAIVEGVPAAAHGTIELALARRTVPGGWRVAPDPRGDPAITDWRCLAAGQGRALLELRPRTGRTHQLRVHCAESGFPIVGDPLYGTEAGGMCLLARALALPLAPPVAVTAALPAHFRAAAAASALDLAQLVEERPAE</sequence>
<dbReference type="HOGENOM" id="CLU_016902_11_1_5"/>
<dbReference type="AlphaFoldDB" id="A5FWV1"/>
<dbReference type="RefSeq" id="WP_011941828.1">
    <property type="nucleotide sequence ID" value="NC_009484.1"/>
</dbReference>
<organism evidence="3 4">
    <name type="scientific">Acidiphilium cryptum (strain JF-5)</name>
    <dbReference type="NCBI Taxonomy" id="349163"/>
    <lineage>
        <taxon>Bacteria</taxon>
        <taxon>Pseudomonadati</taxon>
        <taxon>Pseudomonadota</taxon>
        <taxon>Alphaproteobacteria</taxon>
        <taxon>Acetobacterales</taxon>
        <taxon>Acidocellaceae</taxon>
        <taxon>Acidiphilium</taxon>
    </lineage>
</organism>
<evidence type="ECO:0000313" key="4">
    <source>
        <dbReference type="Proteomes" id="UP000000245"/>
    </source>
</evidence>
<protein>
    <submittedName>
        <fullName evidence="3">Pseudouridine synthase</fullName>
    </submittedName>
</protein>
<dbReference type="Gene3D" id="3.30.2350.10">
    <property type="entry name" value="Pseudouridine synthase"/>
    <property type="match status" value="1"/>
</dbReference>
<dbReference type="PANTHER" id="PTHR21600">
    <property type="entry name" value="MITOCHONDRIAL RNA PSEUDOURIDINE SYNTHASE"/>
    <property type="match status" value="1"/>
</dbReference>
<dbReference type="PANTHER" id="PTHR21600:SF44">
    <property type="entry name" value="RIBOSOMAL LARGE SUBUNIT PSEUDOURIDINE SYNTHASE D"/>
    <property type="match status" value="1"/>
</dbReference>
<dbReference type="GO" id="GO:0003723">
    <property type="term" value="F:RNA binding"/>
    <property type="evidence" value="ECO:0007669"/>
    <property type="project" value="InterPro"/>
</dbReference>
<dbReference type="InterPro" id="IPR050188">
    <property type="entry name" value="RluA_PseudoU_synthase"/>
</dbReference>
<dbReference type="CDD" id="cd02869">
    <property type="entry name" value="PseudoU_synth_RluA_like"/>
    <property type="match status" value="1"/>
</dbReference>
<dbReference type="eggNOG" id="COG0564">
    <property type="taxonomic scope" value="Bacteria"/>
</dbReference>
<reference evidence="3 4" key="1">
    <citation type="submission" date="2007-05" db="EMBL/GenBank/DDBJ databases">
        <title>Complete sequence of chromosome of Acidiphilium cryptum JF-5.</title>
        <authorList>
            <consortium name="US DOE Joint Genome Institute"/>
            <person name="Copeland A."/>
            <person name="Lucas S."/>
            <person name="Lapidus A."/>
            <person name="Barry K."/>
            <person name="Detter J.C."/>
            <person name="Glavina del Rio T."/>
            <person name="Hammon N."/>
            <person name="Israni S."/>
            <person name="Dalin E."/>
            <person name="Tice H."/>
            <person name="Pitluck S."/>
            <person name="Sims D."/>
            <person name="Brettin T."/>
            <person name="Bruce D."/>
            <person name="Han C."/>
            <person name="Schmutz J."/>
            <person name="Larimer F."/>
            <person name="Land M."/>
            <person name="Hauser L."/>
            <person name="Kyrpides N."/>
            <person name="Kim E."/>
            <person name="Magnuson T."/>
            <person name="Richardson P."/>
        </authorList>
    </citation>
    <scope>NUCLEOTIDE SEQUENCE [LARGE SCALE GENOMIC DNA]</scope>
    <source>
        <strain evidence="3 4">JF-5</strain>
    </source>
</reference>
<evidence type="ECO:0000259" key="2">
    <source>
        <dbReference type="Pfam" id="PF00849"/>
    </source>
</evidence>
<dbReference type="InterPro" id="IPR020103">
    <property type="entry name" value="PsdUridine_synth_cat_dom_sf"/>
</dbReference>
<evidence type="ECO:0000256" key="1">
    <source>
        <dbReference type="ARBA" id="ARBA00010876"/>
    </source>
</evidence>
<dbReference type="Proteomes" id="UP000000245">
    <property type="component" value="Chromosome"/>
</dbReference>
<gene>
    <name evidence="3" type="ordered locus">Acry_0864</name>
</gene>
<dbReference type="KEGG" id="acr:Acry_0864"/>
<dbReference type="GO" id="GO:0000455">
    <property type="term" value="P:enzyme-directed rRNA pseudouridine synthesis"/>
    <property type="evidence" value="ECO:0007669"/>
    <property type="project" value="TreeGrafter"/>
</dbReference>
<dbReference type="InterPro" id="IPR006145">
    <property type="entry name" value="PsdUridine_synth_RsuA/RluA"/>
</dbReference>